<dbReference type="OrthoDB" id="5290562at2"/>
<keyword evidence="2" id="KW-0449">Lipoprotein</keyword>
<dbReference type="Gene3D" id="1.25.40.10">
    <property type="entry name" value="Tetratricopeptide repeat domain"/>
    <property type="match status" value="2"/>
</dbReference>
<dbReference type="RefSeq" id="WP_021759767.1">
    <property type="nucleotide sequence ID" value="NC_022444.1"/>
</dbReference>
<dbReference type="PATRIC" id="fig|1121448.10.peg.1134"/>
<gene>
    <name evidence="2" type="ORF">DGI_1134</name>
</gene>
<dbReference type="Pfam" id="PF13432">
    <property type="entry name" value="TPR_16"/>
    <property type="match status" value="1"/>
</dbReference>
<organism evidence="2 3">
    <name type="scientific">Megalodesulfovibrio gigas (strain ATCC 19364 / DSM 1382 / NCIMB 9332 / VKM B-1759)</name>
    <name type="common">Desulfovibrio gigas</name>
    <dbReference type="NCBI Taxonomy" id="1121448"/>
    <lineage>
        <taxon>Bacteria</taxon>
        <taxon>Pseudomonadati</taxon>
        <taxon>Thermodesulfobacteriota</taxon>
        <taxon>Desulfovibrionia</taxon>
        <taxon>Desulfovibrionales</taxon>
        <taxon>Desulfovibrionaceae</taxon>
        <taxon>Megalodesulfovibrio</taxon>
    </lineage>
</organism>
<dbReference type="Proteomes" id="UP000016587">
    <property type="component" value="Chromosome"/>
</dbReference>
<protein>
    <submittedName>
        <fullName evidence="2">Putative lipoprotein</fullName>
    </submittedName>
</protein>
<dbReference type="SUPFAM" id="SSF48452">
    <property type="entry name" value="TPR-like"/>
    <property type="match status" value="1"/>
</dbReference>
<dbReference type="AlphaFoldDB" id="T2G8S9"/>
<dbReference type="InterPro" id="IPR011990">
    <property type="entry name" value="TPR-like_helical_dom_sf"/>
</dbReference>
<evidence type="ECO:0000313" key="2">
    <source>
        <dbReference type="EMBL" id="AGW13000.1"/>
    </source>
</evidence>
<feature type="signal peptide" evidence="1">
    <location>
        <begin position="1"/>
        <end position="19"/>
    </location>
</feature>
<dbReference type="KEGG" id="dgg:DGI_1134"/>
<proteinExistence type="predicted"/>
<reference evidence="2 3" key="1">
    <citation type="journal article" date="2013" name="J. Bacteriol.">
        <title>Roles of HynAB and Ech, the only two hydrogenases found in the model sulfate reducer Desulfovibrio gigas.</title>
        <authorList>
            <person name="Morais-Silva F.O."/>
            <person name="Santos C.I."/>
            <person name="Rodrigues R."/>
            <person name="Pereira I.A."/>
            <person name="Rodrigues-Pousada C."/>
        </authorList>
    </citation>
    <scope>NUCLEOTIDE SEQUENCE [LARGE SCALE GENOMIC DNA]</scope>
    <source>
        <strain evidence="3">ATCC 19364 / DSM 1382 / NCIMB 9332 / VKM B-1759</strain>
    </source>
</reference>
<dbReference type="EMBL" id="CP006585">
    <property type="protein sequence ID" value="AGW13000.1"/>
    <property type="molecule type" value="Genomic_DNA"/>
</dbReference>
<keyword evidence="1" id="KW-0732">Signal</keyword>
<evidence type="ECO:0000256" key="1">
    <source>
        <dbReference type="SAM" id="SignalP"/>
    </source>
</evidence>
<feature type="chain" id="PRO_5004588236" evidence="1">
    <location>
        <begin position="20"/>
        <end position="278"/>
    </location>
</feature>
<dbReference type="HOGENOM" id="CLU_086935_0_0_7"/>
<dbReference type="Pfam" id="PF14559">
    <property type="entry name" value="TPR_19"/>
    <property type="match status" value="1"/>
</dbReference>
<dbReference type="InterPro" id="IPR019734">
    <property type="entry name" value="TPR_rpt"/>
</dbReference>
<reference evidence="3" key="2">
    <citation type="submission" date="2013-07" db="EMBL/GenBank/DDBJ databases">
        <authorList>
            <person name="Morais-Silva F.O."/>
            <person name="Rezende A.M."/>
            <person name="Pimentel C."/>
            <person name="Resende D.M."/>
            <person name="Santos C.I."/>
            <person name="Clemente C."/>
            <person name="de Oliveira L.M."/>
            <person name="da Silva S.M."/>
            <person name="Costa D.A."/>
            <person name="Varela-Raposo A."/>
            <person name="Horacio E.C.A."/>
            <person name="Matos M."/>
            <person name="Flores O."/>
            <person name="Ruiz J.C."/>
            <person name="Rodrigues-Pousada C."/>
        </authorList>
    </citation>
    <scope>NUCLEOTIDE SEQUENCE [LARGE SCALE GENOMIC DNA]</scope>
    <source>
        <strain evidence="3">ATCC 19364 / DSM 1382 / NCIMB 9332 / VKM B-1759</strain>
    </source>
</reference>
<dbReference type="PROSITE" id="PS51257">
    <property type="entry name" value="PROKAR_LIPOPROTEIN"/>
    <property type="match status" value="1"/>
</dbReference>
<sequence>MRCLALALLVLLTLAAACGTEKKERAQAVQHLVEARTQYIKGDYAEAEKKYEQYLRLAPDGEFSWEAWNRRVYIWLTVHRNSAQAAELLKEMAVEFSDEPARLPQILLQLANAYETAGELANALEAWKAYLELEELDAMNATSAYHHMARLEQDRREYDQAMHALDRCMALADTTNQTQPGPPAGALRDRQLECRYEQARTRLLQQRYEDAQILLDALLKEPGFDPELNATAGYVLAEIYRNQNNPDKAVALLKAIQEMYPNPGVVKSRLEKIEQSKK</sequence>
<name>T2G8S9_MEGG1</name>
<dbReference type="STRING" id="1121448.DGI_1134"/>
<accession>T2G8S9</accession>
<dbReference type="eggNOG" id="COG0457">
    <property type="taxonomic scope" value="Bacteria"/>
</dbReference>
<dbReference type="SMART" id="SM00028">
    <property type="entry name" value="TPR"/>
    <property type="match status" value="4"/>
</dbReference>
<evidence type="ECO:0000313" key="3">
    <source>
        <dbReference type="Proteomes" id="UP000016587"/>
    </source>
</evidence>
<keyword evidence="3" id="KW-1185">Reference proteome</keyword>